<evidence type="ECO:0000256" key="8">
    <source>
        <dbReference type="ARBA" id="ARBA00022989"/>
    </source>
</evidence>
<feature type="transmembrane region" description="Helical" evidence="11">
    <location>
        <begin position="160"/>
        <end position="177"/>
    </location>
</feature>
<feature type="transmembrane region" description="Helical" evidence="11">
    <location>
        <begin position="46"/>
        <end position="64"/>
    </location>
</feature>
<feature type="transmembrane region" description="Helical" evidence="11">
    <location>
        <begin position="338"/>
        <end position="359"/>
    </location>
</feature>
<feature type="transmembrane region" description="Helical" evidence="11">
    <location>
        <begin position="136"/>
        <end position="154"/>
    </location>
</feature>
<dbReference type="Pfam" id="PF01098">
    <property type="entry name" value="FTSW_RODA_SPOVE"/>
    <property type="match status" value="1"/>
</dbReference>
<dbReference type="NCBIfam" id="TIGR02210">
    <property type="entry name" value="rodA_shape"/>
    <property type="match status" value="1"/>
</dbReference>
<proteinExistence type="inferred from homology"/>
<feature type="transmembrane region" description="Helical" evidence="11">
    <location>
        <begin position="305"/>
        <end position="332"/>
    </location>
</feature>
<feature type="transmembrane region" description="Helical" evidence="11">
    <location>
        <begin position="71"/>
        <end position="92"/>
    </location>
</feature>
<comment type="subcellular location">
    <subcellularLocation>
        <location evidence="1">Membrane</location>
        <topology evidence="1">Multi-pass membrane protein</topology>
    </subcellularLocation>
</comment>
<dbReference type="GO" id="GO:0032153">
    <property type="term" value="C:cell division site"/>
    <property type="evidence" value="ECO:0007669"/>
    <property type="project" value="TreeGrafter"/>
</dbReference>
<name>A0A381N6X2_9ZZZZ</name>
<evidence type="ECO:0000256" key="11">
    <source>
        <dbReference type="SAM" id="Phobius"/>
    </source>
</evidence>
<dbReference type="GO" id="GO:0005886">
    <property type="term" value="C:plasma membrane"/>
    <property type="evidence" value="ECO:0007669"/>
    <property type="project" value="TreeGrafter"/>
</dbReference>
<evidence type="ECO:0000256" key="2">
    <source>
        <dbReference type="ARBA" id="ARBA00022475"/>
    </source>
</evidence>
<feature type="transmembrane region" description="Helical" evidence="11">
    <location>
        <begin position="272"/>
        <end position="293"/>
    </location>
</feature>
<gene>
    <name evidence="12" type="ORF">METZ01_LOCUS3215</name>
</gene>
<evidence type="ECO:0000256" key="6">
    <source>
        <dbReference type="ARBA" id="ARBA00022960"/>
    </source>
</evidence>
<keyword evidence="4" id="KW-0808">Transferase</keyword>
<dbReference type="GO" id="GO:0071555">
    <property type="term" value="P:cell wall organization"/>
    <property type="evidence" value="ECO:0007669"/>
    <property type="project" value="UniProtKB-KW"/>
</dbReference>
<dbReference type="HAMAP" id="MF_02079">
    <property type="entry name" value="PGT_RodA"/>
    <property type="match status" value="1"/>
</dbReference>
<dbReference type="GO" id="GO:0051301">
    <property type="term" value="P:cell division"/>
    <property type="evidence" value="ECO:0007669"/>
    <property type="project" value="InterPro"/>
</dbReference>
<evidence type="ECO:0000256" key="3">
    <source>
        <dbReference type="ARBA" id="ARBA00022676"/>
    </source>
</evidence>
<keyword evidence="5 11" id="KW-0812">Transmembrane</keyword>
<dbReference type="PANTHER" id="PTHR30474:SF1">
    <property type="entry name" value="PEPTIDOGLYCAN GLYCOSYLTRANSFERASE MRDB"/>
    <property type="match status" value="1"/>
</dbReference>
<accession>A0A381N6X2</accession>
<keyword evidence="7" id="KW-0573">Peptidoglycan synthesis</keyword>
<evidence type="ECO:0000256" key="10">
    <source>
        <dbReference type="ARBA" id="ARBA00023316"/>
    </source>
</evidence>
<keyword evidence="9 11" id="KW-0472">Membrane</keyword>
<dbReference type="NCBIfam" id="NF037961">
    <property type="entry name" value="RodA_shape"/>
    <property type="match status" value="1"/>
</dbReference>
<organism evidence="12">
    <name type="scientific">marine metagenome</name>
    <dbReference type="NCBI Taxonomy" id="408172"/>
    <lineage>
        <taxon>unclassified sequences</taxon>
        <taxon>metagenomes</taxon>
        <taxon>ecological metagenomes</taxon>
    </lineage>
</organism>
<keyword evidence="8 11" id="KW-1133">Transmembrane helix</keyword>
<dbReference type="PROSITE" id="PS00428">
    <property type="entry name" value="FTSW_RODA_SPOVE"/>
    <property type="match status" value="1"/>
</dbReference>
<keyword evidence="6" id="KW-0133">Cell shape</keyword>
<dbReference type="InterPro" id="IPR011923">
    <property type="entry name" value="RodA/MrdB"/>
</dbReference>
<evidence type="ECO:0000256" key="5">
    <source>
        <dbReference type="ARBA" id="ARBA00022692"/>
    </source>
</evidence>
<reference evidence="12" key="1">
    <citation type="submission" date="2018-05" db="EMBL/GenBank/DDBJ databases">
        <authorList>
            <person name="Lanie J.A."/>
            <person name="Ng W.-L."/>
            <person name="Kazmierczak K.M."/>
            <person name="Andrzejewski T.M."/>
            <person name="Davidsen T.M."/>
            <person name="Wayne K.J."/>
            <person name="Tettelin H."/>
            <person name="Glass J.I."/>
            <person name="Rusch D."/>
            <person name="Podicherti R."/>
            <person name="Tsui H.-C.T."/>
            <person name="Winkler M.E."/>
        </authorList>
    </citation>
    <scope>NUCLEOTIDE SEQUENCE</scope>
</reference>
<protein>
    <recommendedName>
        <fullName evidence="13">Rod shape-determining protein RodA</fullName>
    </recommendedName>
</protein>
<dbReference type="EMBL" id="UINC01000166">
    <property type="protein sequence ID" value="SUZ50361.1"/>
    <property type="molecule type" value="Genomic_DNA"/>
</dbReference>
<dbReference type="GO" id="GO:0009252">
    <property type="term" value="P:peptidoglycan biosynthetic process"/>
    <property type="evidence" value="ECO:0007669"/>
    <property type="project" value="UniProtKB-KW"/>
</dbReference>
<keyword evidence="2" id="KW-1003">Cell membrane</keyword>
<keyword evidence="10" id="KW-0961">Cell wall biogenesis/degradation</keyword>
<dbReference type="InterPro" id="IPR018365">
    <property type="entry name" value="Cell_cycle_FtsW-rel_CS"/>
</dbReference>
<feature type="transmembrane region" description="Helical" evidence="11">
    <location>
        <begin position="184"/>
        <end position="202"/>
    </location>
</feature>
<evidence type="ECO:0000256" key="7">
    <source>
        <dbReference type="ARBA" id="ARBA00022984"/>
    </source>
</evidence>
<dbReference type="AlphaFoldDB" id="A0A381N6X2"/>
<feature type="transmembrane region" description="Helical" evidence="11">
    <location>
        <begin position="12"/>
        <end position="34"/>
    </location>
</feature>
<evidence type="ECO:0008006" key="13">
    <source>
        <dbReference type="Google" id="ProtNLM"/>
    </source>
</evidence>
<dbReference type="GO" id="GO:0016757">
    <property type="term" value="F:glycosyltransferase activity"/>
    <property type="evidence" value="ECO:0007669"/>
    <property type="project" value="UniProtKB-KW"/>
</dbReference>
<dbReference type="GO" id="GO:0008360">
    <property type="term" value="P:regulation of cell shape"/>
    <property type="evidence" value="ECO:0007669"/>
    <property type="project" value="UniProtKB-KW"/>
</dbReference>
<dbReference type="PANTHER" id="PTHR30474">
    <property type="entry name" value="CELL CYCLE PROTEIN"/>
    <property type="match status" value="1"/>
</dbReference>
<evidence type="ECO:0000256" key="9">
    <source>
        <dbReference type="ARBA" id="ARBA00023136"/>
    </source>
</evidence>
<dbReference type="InterPro" id="IPR001182">
    <property type="entry name" value="FtsW/RodA"/>
</dbReference>
<evidence type="ECO:0000256" key="1">
    <source>
        <dbReference type="ARBA" id="ARBA00004141"/>
    </source>
</evidence>
<dbReference type="GO" id="GO:0015648">
    <property type="term" value="F:lipid-linked peptidoglycan transporter activity"/>
    <property type="evidence" value="ECO:0007669"/>
    <property type="project" value="TreeGrafter"/>
</dbReference>
<evidence type="ECO:0000256" key="4">
    <source>
        <dbReference type="ARBA" id="ARBA00022679"/>
    </source>
</evidence>
<evidence type="ECO:0000313" key="12">
    <source>
        <dbReference type="EMBL" id="SUZ50361.1"/>
    </source>
</evidence>
<keyword evidence="3" id="KW-0328">Glycosyltransferase</keyword>
<sequence length="367" mass="40738">MLDQRMLSNIDWTLCFLVLLICGVGLVALSSATVGTPGQEDYLMQQVFRIFAGIGVIILTQLIHYRNWARLGFLIHLVMIGLLVLVLLYGTGGPGAPVQRWLKVGPFFFQPSEFSKFTLVLALSHHFRDFEQPKGNWLWMVWPLALMAVPVVLIVKQPDLGTAMLLMIVFVPIIFLMGIRLKTIFILGVLIVASLPIVWIYVLKSYQKGRILTFLNPERDPLGSGYHIIQSKIAIGSGGVFGKGFGNGTQGQLNFLPAHHTDFIFSVFSEEWGFVGAMLVLILFLTLALWSLAEVLKSKNRVSSIQITGIVAIIISHVLINIGMTTGLMPVVGVPLPFFSYGGSSMLSMMFGIGLLLNIRMRRFEKK</sequence>